<protein>
    <submittedName>
        <fullName evidence="1">Uncharacterized protein</fullName>
    </submittedName>
</protein>
<name>A0A132NDP8_HYDSH</name>
<dbReference type="EMBL" id="JXBB01000038">
    <property type="protein sequence ID" value="OAR03804.1"/>
    <property type="molecule type" value="Genomic_DNA"/>
</dbReference>
<reference evidence="1 2" key="1">
    <citation type="submission" date="2015-09" db="EMBL/GenBank/DDBJ databases">
        <title>Draft genome sequence of Hydrogenibacillus schlegelii DSM 2000.</title>
        <authorList>
            <person name="Hemp J."/>
        </authorList>
    </citation>
    <scope>NUCLEOTIDE SEQUENCE [LARGE SCALE GENOMIC DNA]</scope>
    <source>
        <strain evidence="1 2">MA 48</strain>
    </source>
</reference>
<evidence type="ECO:0000313" key="1">
    <source>
        <dbReference type="EMBL" id="OAR03804.1"/>
    </source>
</evidence>
<gene>
    <name evidence="1" type="ORF">SA87_02050</name>
</gene>
<dbReference type="STRING" id="1484.SA87_02050"/>
<keyword evidence="2" id="KW-1185">Reference proteome</keyword>
<comment type="caution">
    <text evidence="1">The sequence shown here is derived from an EMBL/GenBank/DDBJ whole genome shotgun (WGS) entry which is preliminary data.</text>
</comment>
<sequence>MKLKLVRGRSFALLDSKNKKTKVFCRAGEIVDVPMHEAEYLLGTGLFTADLDEPVYDEEEEAVREACEEANRAFQKYRQEALKG</sequence>
<proteinExistence type="predicted"/>
<dbReference type="Proteomes" id="UP000243024">
    <property type="component" value="Unassembled WGS sequence"/>
</dbReference>
<organism evidence="1 2">
    <name type="scientific">Hydrogenibacillus schlegelii</name>
    <name type="common">Bacillus schlegelii</name>
    <dbReference type="NCBI Taxonomy" id="1484"/>
    <lineage>
        <taxon>Bacteria</taxon>
        <taxon>Bacillati</taxon>
        <taxon>Bacillota</taxon>
        <taxon>Bacilli</taxon>
        <taxon>Bacillales</taxon>
        <taxon>Bacillales Family X. Incertae Sedis</taxon>
        <taxon>Hydrogenibacillus</taxon>
    </lineage>
</organism>
<accession>A0A132NDP8</accession>
<dbReference type="RefSeq" id="WP_066202348.1">
    <property type="nucleotide sequence ID" value="NZ_JXBB01000038.1"/>
</dbReference>
<evidence type="ECO:0000313" key="2">
    <source>
        <dbReference type="Proteomes" id="UP000243024"/>
    </source>
</evidence>
<dbReference type="OrthoDB" id="9901514at2"/>
<dbReference type="AlphaFoldDB" id="A0A132NDP8"/>